<dbReference type="AlphaFoldDB" id="A0A150F4J9"/>
<dbReference type="Pfam" id="PF04434">
    <property type="entry name" value="SWIM"/>
    <property type="match status" value="1"/>
</dbReference>
<proteinExistence type="predicted"/>
<comment type="caution">
    <text evidence="3">The sequence shown here is derived from an EMBL/GenBank/DDBJ whole genome shotgun (WGS) entry which is preliminary data.</text>
</comment>
<dbReference type="STRING" id="1793963.AXI58_01590"/>
<keyword evidence="1" id="KW-0479">Metal-binding</keyword>
<gene>
    <name evidence="3" type="ORF">AXI58_01590</name>
</gene>
<dbReference type="Proteomes" id="UP000075430">
    <property type="component" value="Unassembled WGS sequence"/>
</dbReference>
<accession>A0A150F4J9</accession>
<dbReference type="RefSeq" id="WP_061522581.1">
    <property type="nucleotide sequence ID" value="NZ_JARLZY010000023.1"/>
</dbReference>
<keyword evidence="1" id="KW-0863">Zinc-finger</keyword>
<evidence type="ECO:0000259" key="2">
    <source>
        <dbReference type="PROSITE" id="PS50966"/>
    </source>
</evidence>
<evidence type="ECO:0000313" key="3">
    <source>
        <dbReference type="EMBL" id="KXZ17113.1"/>
    </source>
</evidence>
<dbReference type="GO" id="GO:0008270">
    <property type="term" value="F:zinc ion binding"/>
    <property type="evidence" value="ECO:0007669"/>
    <property type="project" value="UniProtKB-KW"/>
</dbReference>
<keyword evidence="4" id="KW-1185">Reference proteome</keyword>
<protein>
    <recommendedName>
        <fullName evidence="2">SWIM-type domain-containing protein</fullName>
    </recommendedName>
</protein>
<dbReference type="PROSITE" id="PS50966">
    <property type="entry name" value="ZF_SWIM"/>
    <property type="match status" value="1"/>
</dbReference>
<keyword evidence="1" id="KW-0862">Zinc</keyword>
<evidence type="ECO:0000313" key="4">
    <source>
        <dbReference type="Proteomes" id="UP000075430"/>
    </source>
</evidence>
<sequence>MLQDMISKEDVLAAAEQLKELLPYNEENVQLIKKALILYRQDSVYRLQAAAPTEVSAYVQDVVPVRVTLNLFLIVKSGCSCPSDTICRHVLAAFLYVYALFERVGSFTEHWLEREKLEESKELVRRQFQEKVLPNEETLSSWLAFFDSEYSLWEARTPAGSQTMQGLYYGYLSALKKHAPKKPELKSLYQIHSALAVWLHMFRLMESGKLDAEKDFYSMNPYVEQLMDTIYTSIDRLKTYALSFSLDPFLDQTPPVLRKLLFKEDYFQYERLRVFGEIWSALLNRPKWVAREQEILAKEAGRRFSPEVRFGRLHLAFLQKDDETVFAEITRFPPDALPYTFQWLSELGAKKDWKRLKTWYGHIEPLAVSYTRLDKPFKEMRDCIGELFVMLSDYAKHSHDDSLFERFASGCLPYSFTEYSQYLYEKRRYAEWVEIHSLVGFSVWEIEKDILKEIAANDPEALIPSYHRAAAFFIDQKNRNAYKEAARHLKKLRTLYKKAKKQQVWERYINQLSGSYKRLRALQEELQKGKLIDGES</sequence>
<organism evidence="3 4">
    <name type="scientific">Bacillus nakamurai</name>
    <dbReference type="NCBI Taxonomy" id="1793963"/>
    <lineage>
        <taxon>Bacteria</taxon>
        <taxon>Bacillati</taxon>
        <taxon>Bacillota</taxon>
        <taxon>Bacilli</taxon>
        <taxon>Bacillales</taxon>
        <taxon>Bacillaceae</taxon>
        <taxon>Bacillus</taxon>
    </lineage>
</organism>
<dbReference type="EMBL" id="LSBA01000023">
    <property type="protein sequence ID" value="KXZ17113.1"/>
    <property type="molecule type" value="Genomic_DNA"/>
</dbReference>
<dbReference type="InterPro" id="IPR007527">
    <property type="entry name" value="Znf_SWIM"/>
</dbReference>
<feature type="domain" description="SWIM-type" evidence="2">
    <location>
        <begin position="65"/>
        <end position="98"/>
    </location>
</feature>
<evidence type="ECO:0000256" key="1">
    <source>
        <dbReference type="PROSITE-ProRule" id="PRU00325"/>
    </source>
</evidence>
<reference evidence="4" key="1">
    <citation type="submission" date="2016-02" db="EMBL/GenBank/DDBJ databases">
        <authorList>
            <person name="Dunlap C."/>
        </authorList>
    </citation>
    <scope>NUCLEOTIDE SEQUENCE [LARGE SCALE GENOMIC DNA]</scope>
    <source>
        <strain evidence="4">NRRL B-41092</strain>
    </source>
</reference>
<name>A0A150F4J9_9BACI</name>
<dbReference type="OrthoDB" id="7593573at2"/>